<organism evidence="1 2">
    <name type="scientific">Mya arenaria</name>
    <name type="common">Soft-shell clam</name>
    <dbReference type="NCBI Taxonomy" id="6604"/>
    <lineage>
        <taxon>Eukaryota</taxon>
        <taxon>Metazoa</taxon>
        <taxon>Spiralia</taxon>
        <taxon>Lophotrochozoa</taxon>
        <taxon>Mollusca</taxon>
        <taxon>Bivalvia</taxon>
        <taxon>Autobranchia</taxon>
        <taxon>Heteroconchia</taxon>
        <taxon>Euheterodonta</taxon>
        <taxon>Imparidentia</taxon>
        <taxon>Neoheterodontei</taxon>
        <taxon>Myida</taxon>
        <taxon>Myoidea</taxon>
        <taxon>Myidae</taxon>
        <taxon>Mya</taxon>
    </lineage>
</organism>
<evidence type="ECO:0000313" key="2">
    <source>
        <dbReference type="Proteomes" id="UP001164746"/>
    </source>
</evidence>
<sequence>MGAKTRRQVHLRGSTTSKTMSNKYTLNVFFLGYSLEDFQPLPSSEAVKFVRIKERCLLTELEQRRSDNEVLILVSRSLNENETEAILAACKPFFQSCFLTTDDLLQGVTGSDNAEGKTSLRVEQNLKNMLEKMLERIAFQFARETVNALVYLSNIIKEEKLVTDLELYRNNMLLMSSECTDDIVQMSKQLRENAQPIRELLEESRCMFKRSRIPDDEKPVFPRKPQRTKNNVLQELLKFGGVLFCGDKFGTLMILMDEKLKLKDRTEQEKEIRTFLESKDVKHFQFNYISPEMNHLYKCGHKVFESPASGTLGCFVHNIGGPTRPYDIYALISRHVAMFQVADDFVIDGCDVGKVLSPMVGFHDIAVAGMHNSQLPWLDEKFKTETRDDKRCHVFDFKEDDDETLDYLSGLPVHIWGASSSPGVGRIAIEHCVSYGFGGQICSGIIIEDRRYLKKPFSKPGDSGSIICSFNIRNDSLFALGMVCGEYKKQVTGPKQRLVDHALPVSESQRKTKGTGQYYALRIDEGLKQLSENHGGRFVLKDDIPLLGKENQNSTFDNTSTNLPLINADVSEEISSNDNSIQKERNWCTIL</sequence>
<name>A0ABY7FHV8_MYAAR</name>
<dbReference type="Proteomes" id="UP001164746">
    <property type="component" value="Chromosome 11"/>
</dbReference>
<dbReference type="EMBL" id="CP111022">
    <property type="protein sequence ID" value="WAR20346.1"/>
    <property type="molecule type" value="Genomic_DNA"/>
</dbReference>
<proteinExistence type="predicted"/>
<accession>A0ABY7FHV8</accession>
<evidence type="ECO:0000313" key="1">
    <source>
        <dbReference type="EMBL" id="WAR20346.1"/>
    </source>
</evidence>
<protein>
    <submittedName>
        <fullName evidence="1">Uncharacterized protein</fullName>
    </submittedName>
</protein>
<gene>
    <name evidence="1" type="ORF">MAR_002184</name>
</gene>
<keyword evidence="2" id="KW-1185">Reference proteome</keyword>
<reference evidence="1" key="1">
    <citation type="submission" date="2022-11" db="EMBL/GenBank/DDBJ databases">
        <title>Centuries of genome instability and evolution in soft-shell clam transmissible cancer (bioRxiv).</title>
        <authorList>
            <person name="Hart S.F.M."/>
            <person name="Yonemitsu M.A."/>
            <person name="Giersch R.M."/>
            <person name="Beal B.F."/>
            <person name="Arriagada G."/>
            <person name="Davis B.W."/>
            <person name="Ostrander E.A."/>
            <person name="Goff S.P."/>
            <person name="Metzger M.J."/>
        </authorList>
    </citation>
    <scope>NUCLEOTIDE SEQUENCE</scope>
    <source>
        <strain evidence="1">MELC-2E11</strain>
        <tissue evidence="1">Siphon/mantle</tissue>
    </source>
</reference>